<comment type="caution">
    <text evidence="2">The sequence shown here is derived from an EMBL/GenBank/DDBJ whole genome shotgun (WGS) entry which is preliminary data.</text>
</comment>
<dbReference type="AlphaFoldDB" id="A0A426YV64"/>
<feature type="region of interest" description="Disordered" evidence="1">
    <location>
        <begin position="162"/>
        <end position="206"/>
    </location>
</feature>
<reference evidence="2 3" key="1">
    <citation type="journal article" date="2014" name="Agronomy (Basel)">
        <title>A Draft Genome Sequence for Ensete ventricosum, the Drought-Tolerant Tree Against Hunger.</title>
        <authorList>
            <person name="Harrison J."/>
            <person name="Moore K.A."/>
            <person name="Paszkiewicz K."/>
            <person name="Jones T."/>
            <person name="Grant M."/>
            <person name="Ambacheew D."/>
            <person name="Muzemil S."/>
            <person name="Studholme D.J."/>
        </authorList>
    </citation>
    <scope>NUCLEOTIDE SEQUENCE [LARGE SCALE GENOMIC DNA]</scope>
</reference>
<name>A0A426YV64_ENSVE</name>
<sequence length="206" mass="22505">MVCTIPANAWTWLVRPRKASAVTMSGAGFDAGEGNPGSVIILQKRFGVGMAAATSSASRGWSAVRALAPPVYPADYLRRVDHVGGPAVRGYDDLAARLKQKREGSKGERRSREHQTRARLGVARNQYSSCCHCSKGSKRRQILLLELRVRKEKVAQAAFWPQQRERKAEREKGAAECQARQKTTPWSAAPEGMSVAAEDSTVAGDR</sequence>
<organism evidence="2 3">
    <name type="scientific">Ensete ventricosum</name>
    <name type="common">Abyssinian banana</name>
    <name type="synonym">Musa ensete</name>
    <dbReference type="NCBI Taxonomy" id="4639"/>
    <lineage>
        <taxon>Eukaryota</taxon>
        <taxon>Viridiplantae</taxon>
        <taxon>Streptophyta</taxon>
        <taxon>Embryophyta</taxon>
        <taxon>Tracheophyta</taxon>
        <taxon>Spermatophyta</taxon>
        <taxon>Magnoliopsida</taxon>
        <taxon>Liliopsida</taxon>
        <taxon>Zingiberales</taxon>
        <taxon>Musaceae</taxon>
        <taxon>Ensete</taxon>
    </lineage>
</organism>
<proteinExistence type="predicted"/>
<feature type="region of interest" description="Disordered" evidence="1">
    <location>
        <begin position="99"/>
        <end position="118"/>
    </location>
</feature>
<feature type="compositionally biased region" description="Basic and acidic residues" evidence="1">
    <location>
        <begin position="99"/>
        <end position="116"/>
    </location>
</feature>
<dbReference type="EMBL" id="AMZH03010008">
    <property type="protein sequence ID" value="RRT55609.1"/>
    <property type="molecule type" value="Genomic_DNA"/>
</dbReference>
<evidence type="ECO:0000313" key="3">
    <source>
        <dbReference type="Proteomes" id="UP000287651"/>
    </source>
</evidence>
<evidence type="ECO:0000313" key="2">
    <source>
        <dbReference type="EMBL" id="RRT55609.1"/>
    </source>
</evidence>
<evidence type="ECO:0000256" key="1">
    <source>
        <dbReference type="SAM" id="MobiDB-lite"/>
    </source>
</evidence>
<dbReference type="Proteomes" id="UP000287651">
    <property type="component" value="Unassembled WGS sequence"/>
</dbReference>
<accession>A0A426YV64</accession>
<feature type="compositionally biased region" description="Basic and acidic residues" evidence="1">
    <location>
        <begin position="163"/>
        <end position="174"/>
    </location>
</feature>
<protein>
    <submittedName>
        <fullName evidence="2">Uncharacterized protein</fullName>
    </submittedName>
</protein>
<gene>
    <name evidence="2" type="ORF">B296_00043899</name>
</gene>